<evidence type="ECO:0000256" key="1">
    <source>
        <dbReference type="PROSITE-ProRule" id="PRU00649"/>
    </source>
</evidence>
<feature type="domain" description="TFIIS N-terminal" evidence="3">
    <location>
        <begin position="20"/>
        <end position="91"/>
    </location>
</feature>
<keyword evidence="5" id="KW-1185">Reference proteome</keyword>
<evidence type="ECO:0000256" key="2">
    <source>
        <dbReference type="SAM" id="MobiDB-lite"/>
    </source>
</evidence>
<dbReference type="PROSITE" id="PS51319">
    <property type="entry name" value="TFIIS_N"/>
    <property type="match status" value="1"/>
</dbReference>
<protein>
    <submittedName>
        <fullName evidence="4">Transcription elongation factor S-II protein</fullName>
    </submittedName>
</protein>
<feature type="region of interest" description="Disordered" evidence="2">
    <location>
        <begin position="529"/>
        <end position="550"/>
    </location>
</feature>
<sequence length="642" mass="72746">MTAPNGSSPHLRSGMTTDDVLLYKVIKYGKLIKKKERIPHVLSRLNDVEMTLDILSATNIGRYVNRLCDDPEYGREASRIIDKWKEVARQSGVRGGEEDGSSDGEEAMEHNPSPQRIGLLNGIHDIQARNRGGETTERQRHRDRSDYQHNDSEVRDRDRNRSKRDDDRKHHRSESTRDEGSSKKSRTDSHRRDEEHRRSHRGENERRRDSGEGSKPVQVDSHRHDDDYDRKRKRSEVEADNAGKRKRHDVARHVDSDGDDYSDSKRRDSGSGSDMAPARSSQERHEDNSDGQGQYGELSERTSEQHMEDVGNERGDSPPSERPTSSRGEKIRKKGPSAEECAPKSSKSSHNSSSSKTKSGKSTERNTAATDFEMVLQSADTAPSKSRKHRDPHPKWAEMPLLSNYQPFPQTFRAVKEAPPPPQDDFNPENMFKPRNERGKVFAGRRKVTAVSLPSLFNLCLRVLSNNIRVLYYAEYINYDVLKPILEKCNAETLAHIESRHHEEEPEDGDSWKDLYSHLEKEREKKLKQLSKRIGKHHQADSANAPRKVPDAAAPSYIRRRQIQNGTVITKALPSAIEVSSARRKIFETGGCKDALAALPKAVVNKNSTVGAKMDRGGAKKAPAKKGALMIKTMKMLNMKRK</sequence>
<feature type="compositionally biased region" description="Basic and acidic residues" evidence="2">
    <location>
        <begin position="126"/>
        <end position="212"/>
    </location>
</feature>
<dbReference type="InterPro" id="IPR017923">
    <property type="entry name" value="TFIIS_N"/>
</dbReference>
<dbReference type="AlphaFoldDB" id="A0A2G9U1A1"/>
<gene>
    <name evidence="4" type="ORF">TELCIR_14328</name>
</gene>
<feature type="region of interest" description="Disordered" evidence="2">
    <location>
        <begin position="89"/>
        <end position="397"/>
    </location>
</feature>
<keyword evidence="1" id="KW-0539">Nucleus</keyword>
<evidence type="ECO:0000313" key="4">
    <source>
        <dbReference type="EMBL" id="PIO64056.1"/>
    </source>
</evidence>
<keyword evidence="4" id="KW-0648">Protein biosynthesis</keyword>
<feature type="compositionally biased region" description="Basic and acidic residues" evidence="2">
    <location>
        <begin position="251"/>
        <end position="269"/>
    </location>
</feature>
<feature type="compositionally biased region" description="Basic and acidic residues" evidence="2">
    <location>
        <begin position="220"/>
        <end position="243"/>
    </location>
</feature>
<dbReference type="PANTHER" id="PTHR15141:SF76">
    <property type="entry name" value="TRANSCRIPTION ELONGATION FACTOR B POLYPEPTIDE 3"/>
    <property type="match status" value="1"/>
</dbReference>
<dbReference type="Pfam" id="PF08711">
    <property type="entry name" value="Med26"/>
    <property type="match status" value="1"/>
</dbReference>
<proteinExistence type="predicted"/>
<dbReference type="GO" id="GO:0005634">
    <property type="term" value="C:nucleus"/>
    <property type="evidence" value="ECO:0007669"/>
    <property type="project" value="UniProtKB-SubCell"/>
</dbReference>
<organism evidence="4 5">
    <name type="scientific">Teladorsagia circumcincta</name>
    <name type="common">Brown stomach worm</name>
    <name type="synonym">Ostertagia circumcincta</name>
    <dbReference type="NCBI Taxonomy" id="45464"/>
    <lineage>
        <taxon>Eukaryota</taxon>
        <taxon>Metazoa</taxon>
        <taxon>Ecdysozoa</taxon>
        <taxon>Nematoda</taxon>
        <taxon>Chromadorea</taxon>
        <taxon>Rhabditida</taxon>
        <taxon>Rhabditina</taxon>
        <taxon>Rhabditomorpha</taxon>
        <taxon>Strongyloidea</taxon>
        <taxon>Trichostrongylidae</taxon>
        <taxon>Teladorsagia</taxon>
    </lineage>
</organism>
<evidence type="ECO:0000313" key="5">
    <source>
        <dbReference type="Proteomes" id="UP000230423"/>
    </source>
</evidence>
<dbReference type="EMBL" id="KZ350269">
    <property type="protein sequence ID" value="PIO64056.1"/>
    <property type="molecule type" value="Genomic_DNA"/>
</dbReference>
<dbReference type="Proteomes" id="UP000230423">
    <property type="component" value="Unassembled WGS sequence"/>
</dbReference>
<comment type="subcellular location">
    <subcellularLocation>
        <location evidence="1">Nucleus</location>
    </subcellularLocation>
</comment>
<feature type="compositionally biased region" description="Low complexity" evidence="2">
    <location>
        <begin position="344"/>
        <end position="357"/>
    </location>
</feature>
<dbReference type="Gene3D" id="1.20.930.10">
    <property type="entry name" value="Conserved domain common to transcription factors TFIIS, elongin A, CRSP70"/>
    <property type="match status" value="1"/>
</dbReference>
<dbReference type="GO" id="GO:0003746">
    <property type="term" value="F:translation elongation factor activity"/>
    <property type="evidence" value="ECO:0007669"/>
    <property type="project" value="UniProtKB-KW"/>
</dbReference>
<dbReference type="PANTHER" id="PTHR15141">
    <property type="entry name" value="TRANSCRIPTION ELONGATION FACTOR B POLYPEPTIDE 3"/>
    <property type="match status" value="1"/>
</dbReference>
<evidence type="ECO:0000259" key="3">
    <source>
        <dbReference type="PROSITE" id="PS51319"/>
    </source>
</evidence>
<name>A0A2G9U1A1_TELCI</name>
<feature type="compositionally biased region" description="Basic and acidic residues" evidence="2">
    <location>
        <begin position="298"/>
        <end position="316"/>
    </location>
</feature>
<dbReference type="InterPro" id="IPR051870">
    <property type="entry name" value="Elongin-A_domain"/>
</dbReference>
<accession>A0A2G9U1A1</accession>
<dbReference type="SUPFAM" id="SSF47676">
    <property type="entry name" value="Conserved domain common to transcription factors TFIIS, elongin A, CRSP70"/>
    <property type="match status" value="1"/>
</dbReference>
<reference evidence="4 5" key="1">
    <citation type="submission" date="2015-09" db="EMBL/GenBank/DDBJ databases">
        <title>Draft genome of the parasitic nematode Teladorsagia circumcincta isolate WARC Sus (inbred).</title>
        <authorList>
            <person name="Mitreva M."/>
        </authorList>
    </citation>
    <scope>NUCLEOTIDE SEQUENCE [LARGE SCALE GENOMIC DNA]</scope>
    <source>
        <strain evidence="4 5">S</strain>
    </source>
</reference>
<keyword evidence="4" id="KW-0251">Elongation factor</keyword>
<dbReference type="InterPro" id="IPR035441">
    <property type="entry name" value="TFIIS/LEDGF_dom_sf"/>
</dbReference>
<dbReference type="OrthoDB" id="21513at2759"/>